<keyword evidence="2" id="KW-1003">Cell membrane</keyword>
<evidence type="ECO:0000259" key="7">
    <source>
        <dbReference type="PROSITE" id="PS50262"/>
    </source>
</evidence>
<dbReference type="PROSITE" id="PS50262">
    <property type="entry name" value="G_PROTEIN_RECEP_F1_2"/>
    <property type="match status" value="1"/>
</dbReference>
<feature type="transmembrane region" description="Helical" evidence="6">
    <location>
        <begin position="95"/>
        <end position="115"/>
    </location>
</feature>
<keyword evidence="3 6" id="KW-0812">Transmembrane</keyword>
<dbReference type="InterPro" id="IPR000276">
    <property type="entry name" value="GPCR_Rhodpsn"/>
</dbReference>
<dbReference type="Proteomes" id="UP000515163">
    <property type="component" value="Unplaced"/>
</dbReference>
<feature type="transmembrane region" description="Helical" evidence="6">
    <location>
        <begin position="190"/>
        <end position="208"/>
    </location>
</feature>
<evidence type="ECO:0000256" key="3">
    <source>
        <dbReference type="ARBA" id="ARBA00022692"/>
    </source>
</evidence>
<dbReference type="FunCoup" id="A0A6P8I9G8">
    <property type="interactions" value="729"/>
</dbReference>
<dbReference type="AlphaFoldDB" id="A0A6P8I9G8"/>
<evidence type="ECO:0000256" key="2">
    <source>
        <dbReference type="ARBA" id="ARBA00022475"/>
    </source>
</evidence>
<accession>A0A6P8I9G8</accession>
<dbReference type="KEGG" id="aten:116297249"/>
<protein>
    <submittedName>
        <fullName evidence="9">Melanocyte-stimulating hormone receptor-like</fullName>
    </submittedName>
</protein>
<dbReference type="InParanoid" id="A0A6P8I9G8"/>
<dbReference type="InterPro" id="IPR017452">
    <property type="entry name" value="GPCR_Rhodpsn_7TM"/>
</dbReference>
<organism evidence="8 9">
    <name type="scientific">Actinia tenebrosa</name>
    <name type="common">Australian red waratah sea anemone</name>
    <dbReference type="NCBI Taxonomy" id="6105"/>
    <lineage>
        <taxon>Eukaryota</taxon>
        <taxon>Metazoa</taxon>
        <taxon>Cnidaria</taxon>
        <taxon>Anthozoa</taxon>
        <taxon>Hexacorallia</taxon>
        <taxon>Actiniaria</taxon>
        <taxon>Actiniidae</taxon>
        <taxon>Actinia</taxon>
    </lineage>
</organism>
<evidence type="ECO:0000313" key="9">
    <source>
        <dbReference type="RefSeq" id="XP_031561300.1"/>
    </source>
</evidence>
<keyword evidence="8" id="KW-1185">Reference proteome</keyword>
<evidence type="ECO:0000256" key="6">
    <source>
        <dbReference type="SAM" id="Phobius"/>
    </source>
</evidence>
<dbReference type="RefSeq" id="XP_031561300.1">
    <property type="nucleotide sequence ID" value="XM_031705440.1"/>
</dbReference>
<keyword evidence="5 6" id="KW-0472">Membrane</keyword>
<dbReference type="OrthoDB" id="5967346at2759"/>
<feature type="transmembrane region" description="Helical" evidence="6">
    <location>
        <begin position="69"/>
        <end position="89"/>
    </location>
</feature>
<reference evidence="9" key="1">
    <citation type="submission" date="2025-08" db="UniProtKB">
        <authorList>
            <consortium name="RefSeq"/>
        </authorList>
    </citation>
    <scope>IDENTIFICATION</scope>
    <source>
        <tissue evidence="9">Tentacle</tissue>
    </source>
</reference>
<feature type="transmembrane region" description="Helical" evidence="6">
    <location>
        <begin position="27"/>
        <end position="48"/>
    </location>
</feature>
<keyword evidence="4 6" id="KW-1133">Transmembrane helix</keyword>
<evidence type="ECO:0000313" key="8">
    <source>
        <dbReference type="Proteomes" id="UP000515163"/>
    </source>
</evidence>
<dbReference type="Pfam" id="PF00001">
    <property type="entry name" value="7tm_1"/>
    <property type="match status" value="2"/>
</dbReference>
<evidence type="ECO:0000256" key="4">
    <source>
        <dbReference type="ARBA" id="ARBA00022989"/>
    </source>
</evidence>
<evidence type="ECO:0000256" key="5">
    <source>
        <dbReference type="ARBA" id="ARBA00023136"/>
    </source>
</evidence>
<evidence type="ECO:0000256" key="1">
    <source>
        <dbReference type="ARBA" id="ARBA00004651"/>
    </source>
</evidence>
<name>A0A6P8I9G8_ACTTE</name>
<dbReference type="SUPFAM" id="SSF81321">
    <property type="entry name" value="Family A G protein-coupled receptor-like"/>
    <property type="match status" value="1"/>
</dbReference>
<dbReference type="PANTHER" id="PTHR22750">
    <property type="entry name" value="G-PROTEIN COUPLED RECEPTOR"/>
    <property type="match status" value="1"/>
</dbReference>
<proteinExistence type="predicted"/>
<dbReference type="Gene3D" id="1.20.1070.10">
    <property type="entry name" value="Rhodopsin 7-helix transmembrane proteins"/>
    <property type="match status" value="1"/>
</dbReference>
<feature type="domain" description="G-protein coupled receptors family 1 profile" evidence="7">
    <location>
        <begin position="39"/>
        <end position="206"/>
    </location>
</feature>
<dbReference type="GO" id="GO:0004930">
    <property type="term" value="F:G protein-coupled receptor activity"/>
    <property type="evidence" value="ECO:0007669"/>
    <property type="project" value="InterPro"/>
</dbReference>
<dbReference type="GO" id="GO:0005886">
    <property type="term" value="C:plasma membrane"/>
    <property type="evidence" value="ECO:0007669"/>
    <property type="project" value="UniProtKB-SubCell"/>
</dbReference>
<feature type="transmembrane region" description="Helical" evidence="6">
    <location>
        <begin position="155"/>
        <end position="178"/>
    </location>
</feature>
<dbReference type="CDD" id="cd00637">
    <property type="entry name" value="7tm_classA_rhodopsin-like"/>
    <property type="match status" value="1"/>
</dbReference>
<dbReference type="GeneID" id="116297249"/>
<gene>
    <name evidence="9" type="primary">LOC116297249</name>
</gene>
<sequence length="255" mass="28809">MVIEPAYLTKKIAELQHSFGIYCRSGMITYVGGFLTCGSFFTLTAIAVDRYLVVHSGTKYKTIVTNTRVTWVIITLWVLSGTLFSAQLYASRDLYFKLTAAFMVGCFVIASFCYIKCFLTLRKQKREVNTFLKVNSTQQGITNVQRYKKSIYTMLYIFLIFNLCYLPYLCTAGSAGILGESAAIWGAESLSAVIILANSLINPIILFWRMKEIRKAVSSTISIIHYSQGRHCAGKSFSNQQVQIQHLHIKHLNNI</sequence>
<comment type="subcellular location">
    <subcellularLocation>
        <location evidence="1">Cell membrane</location>
        <topology evidence="1">Multi-pass membrane protein</topology>
    </subcellularLocation>
</comment>
<dbReference type="PRINTS" id="PR00237">
    <property type="entry name" value="GPCRRHODOPSN"/>
</dbReference>